<evidence type="ECO:0000259" key="2">
    <source>
        <dbReference type="PROSITE" id="PS50995"/>
    </source>
</evidence>
<dbReference type="InterPro" id="IPR036388">
    <property type="entry name" value="WH-like_DNA-bd_sf"/>
</dbReference>
<evidence type="ECO:0000313" key="4">
    <source>
        <dbReference type="EMBL" id="MDO7844096.1"/>
    </source>
</evidence>
<dbReference type="RefSeq" id="WP_304562557.1">
    <property type="nucleotide sequence ID" value="NZ_JAUQSZ010000013.1"/>
</dbReference>
<dbReference type="SUPFAM" id="SSF55729">
    <property type="entry name" value="Acyl-CoA N-acyltransferases (Nat)"/>
    <property type="match status" value="1"/>
</dbReference>
<evidence type="ECO:0000313" key="5">
    <source>
        <dbReference type="Proteomes" id="UP001176468"/>
    </source>
</evidence>
<dbReference type="Gene3D" id="1.10.10.10">
    <property type="entry name" value="Winged helix-like DNA-binding domain superfamily/Winged helix DNA-binding domain"/>
    <property type="match status" value="1"/>
</dbReference>
<sequence>METTLQSVRAFNRFYTRFVGVLDEAFLGTPLSIAEARVLWEIANRDGTLATDLQEALGLDPGYTSRILRRFEKEGWIARGRGSDARRRPIALTEGGRAVFADLDERQRGVIAEKLASLAAPDRDALGHALDTARGLLGDTKRGYTIRPHRAGDMGMITARQAILYADGYDWGAPMEILLGEVTSTFLRDLQPEREACWIAESGGAMAGSIFCCDGGDGVAKLRLLYVEPWARGMGIANDLVTRCVDFARAAGYGKMTLWTHTVLTSARRIYAAHGFEIVATEIHHDFGEPVQGETWDLTLLQRRGSVDTIDT</sequence>
<feature type="domain" description="N-acetyltransferase" evidence="3">
    <location>
        <begin position="157"/>
        <end position="302"/>
    </location>
</feature>
<dbReference type="InterPro" id="IPR000182">
    <property type="entry name" value="GNAT_dom"/>
</dbReference>
<dbReference type="PANTHER" id="PTHR13947">
    <property type="entry name" value="GNAT FAMILY N-ACETYLTRANSFERASE"/>
    <property type="match status" value="1"/>
</dbReference>
<keyword evidence="5" id="KW-1185">Reference proteome</keyword>
<dbReference type="PROSITE" id="PS50995">
    <property type="entry name" value="HTH_MARR_2"/>
    <property type="match status" value="1"/>
</dbReference>
<accession>A0ABT9A2M5</accession>
<evidence type="ECO:0000259" key="3">
    <source>
        <dbReference type="PROSITE" id="PS51186"/>
    </source>
</evidence>
<dbReference type="SUPFAM" id="SSF46785">
    <property type="entry name" value="Winged helix' DNA-binding domain"/>
    <property type="match status" value="1"/>
</dbReference>
<reference evidence="4" key="1">
    <citation type="submission" date="2023-07" db="EMBL/GenBank/DDBJ databases">
        <authorList>
            <person name="Kim M.K."/>
        </authorList>
    </citation>
    <scope>NUCLEOTIDE SEQUENCE</scope>
    <source>
        <strain evidence="4">CA1-15</strain>
    </source>
</reference>
<proteinExistence type="predicted"/>
<dbReference type="PANTHER" id="PTHR13947:SF37">
    <property type="entry name" value="LD18367P"/>
    <property type="match status" value="1"/>
</dbReference>
<feature type="domain" description="HTH marR-type" evidence="2">
    <location>
        <begin position="1"/>
        <end position="135"/>
    </location>
</feature>
<dbReference type="InterPro" id="IPR000835">
    <property type="entry name" value="HTH_MarR-typ"/>
</dbReference>
<dbReference type="CDD" id="cd04301">
    <property type="entry name" value="NAT_SF"/>
    <property type="match status" value="1"/>
</dbReference>
<dbReference type="EMBL" id="JAUQSZ010000013">
    <property type="protein sequence ID" value="MDO7844096.1"/>
    <property type="molecule type" value="Genomic_DNA"/>
</dbReference>
<dbReference type="Gene3D" id="3.40.630.30">
    <property type="match status" value="1"/>
</dbReference>
<dbReference type="Pfam" id="PF00583">
    <property type="entry name" value="Acetyltransf_1"/>
    <property type="match status" value="1"/>
</dbReference>
<dbReference type="Proteomes" id="UP001176468">
    <property type="component" value="Unassembled WGS sequence"/>
</dbReference>
<dbReference type="SMART" id="SM00347">
    <property type="entry name" value="HTH_MARR"/>
    <property type="match status" value="1"/>
</dbReference>
<evidence type="ECO:0000256" key="1">
    <source>
        <dbReference type="ARBA" id="ARBA00022679"/>
    </source>
</evidence>
<gene>
    <name evidence="4" type="ORF">Q5H94_17345</name>
</gene>
<dbReference type="InterPro" id="IPR036390">
    <property type="entry name" value="WH_DNA-bd_sf"/>
</dbReference>
<comment type="caution">
    <text evidence="4">The sequence shown here is derived from an EMBL/GenBank/DDBJ whole genome shotgun (WGS) entry which is preliminary data.</text>
</comment>
<dbReference type="InterPro" id="IPR016181">
    <property type="entry name" value="Acyl_CoA_acyltransferase"/>
</dbReference>
<name>A0ABT9A2M5_9SPHN</name>
<dbReference type="Pfam" id="PF01047">
    <property type="entry name" value="MarR"/>
    <property type="match status" value="1"/>
</dbReference>
<dbReference type="InterPro" id="IPR050769">
    <property type="entry name" value="NAT_camello-type"/>
</dbReference>
<keyword evidence="1" id="KW-0808">Transferase</keyword>
<organism evidence="4 5">
    <name type="scientific">Sphingomonas immobilis</name>
    <dbReference type="NCBI Taxonomy" id="3063997"/>
    <lineage>
        <taxon>Bacteria</taxon>
        <taxon>Pseudomonadati</taxon>
        <taxon>Pseudomonadota</taxon>
        <taxon>Alphaproteobacteria</taxon>
        <taxon>Sphingomonadales</taxon>
        <taxon>Sphingomonadaceae</taxon>
        <taxon>Sphingomonas</taxon>
    </lineage>
</organism>
<dbReference type="PROSITE" id="PS51186">
    <property type="entry name" value="GNAT"/>
    <property type="match status" value="1"/>
</dbReference>
<protein>
    <submittedName>
        <fullName evidence="4">Bifunctional helix-turn-helix transcriptional regulator/GNAT family N-acetyltransferase</fullName>
    </submittedName>
</protein>